<keyword evidence="17" id="KW-1185">Reference proteome</keyword>
<feature type="site" description="Transition state stabilizer" evidence="14">
    <location>
        <position position="27"/>
    </location>
</feature>
<dbReference type="InterPro" id="IPR036571">
    <property type="entry name" value="MECDP_synthase_sf"/>
</dbReference>
<feature type="binding site" evidence="14">
    <location>
        <begin position="273"/>
        <end position="274"/>
    </location>
    <ligand>
        <name>4-CDP-2-C-methyl-D-erythritol 2-phosphate</name>
        <dbReference type="ChEBI" id="CHEBI:57919"/>
    </ligand>
</feature>
<dbReference type="GO" id="GO:0019288">
    <property type="term" value="P:isopentenyl diphosphate biosynthetic process, methylerythritol 4-phosphate pathway"/>
    <property type="evidence" value="ECO:0007669"/>
    <property type="project" value="UniProtKB-UniRule"/>
</dbReference>
<comment type="similarity">
    <text evidence="6">Belongs to the IspF family.</text>
</comment>
<dbReference type="KEGG" id="pstg:E8M01_31570"/>
<dbReference type="HAMAP" id="MF_00108">
    <property type="entry name" value="IspD"/>
    <property type="match status" value="1"/>
</dbReference>
<feature type="binding site" evidence="14">
    <location>
        <position position="381"/>
    </location>
    <ligand>
        <name>4-CDP-2-C-methyl-D-erythritol 2-phosphate</name>
        <dbReference type="ChEBI" id="CHEBI:57919"/>
    </ligand>
</feature>
<reference evidence="16 17" key="1">
    <citation type="submission" date="2019-04" db="EMBL/GenBank/DDBJ databases">
        <title>Phreatobacter aquaticus sp. nov.</title>
        <authorList>
            <person name="Choi A."/>
        </authorList>
    </citation>
    <scope>NUCLEOTIDE SEQUENCE [LARGE SCALE GENOMIC DNA]</scope>
    <source>
        <strain evidence="16 17">KCTC 52518</strain>
    </source>
</reference>
<dbReference type="GO" id="GO:0050518">
    <property type="term" value="F:2-C-methyl-D-erythritol 4-phosphate cytidylyltransferase activity"/>
    <property type="evidence" value="ECO:0007669"/>
    <property type="project" value="UniProtKB-UniRule"/>
</dbReference>
<dbReference type="PANTHER" id="PTHR43181:SF1">
    <property type="entry name" value="2-C-METHYL-D-ERYTHRITOL 2,4-CYCLODIPHOSPHATE SYNTHASE, CHLOROPLASTIC"/>
    <property type="match status" value="1"/>
</dbReference>
<comment type="similarity">
    <text evidence="14">In the C-terminal section; belongs to the IspF family.</text>
</comment>
<dbReference type="OrthoDB" id="9804336at2"/>
<comment type="similarity">
    <text evidence="14">In the N-terminal section; belongs to the IspD/TarI cytidylyltransferase family. IspD subfamily.</text>
</comment>
<evidence type="ECO:0000256" key="8">
    <source>
        <dbReference type="ARBA" id="ARBA00022679"/>
    </source>
</evidence>
<feature type="binding site" evidence="14">
    <location>
        <begin position="247"/>
        <end position="249"/>
    </location>
    <ligand>
        <name>4-CDP-2-C-methyl-D-erythritol 2-phosphate</name>
        <dbReference type="ChEBI" id="CHEBI:57919"/>
    </ligand>
</feature>
<comment type="similarity">
    <text evidence="7">Belongs to the IspD/TarI cytidylyltransferase family. IspD subfamily.</text>
</comment>
<feature type="binding site" evidence="14">
    <location>
        <position position="378"/>
    </location>
    <ligand>
        <name>4-CDP-2-C-methyl-D-erythritol 2-phosphate</name>
        <dbReference type="ChEBI" id="CHEBI:57919"/>
    </ligand>
</feature>
<comment type="pathway">
    <text evidence="4 14">Isoprenoid biosynthesis; isopentenyl diphosphate biosynthesis via DXP pathway; isopentenyl diphosphate from 1-deoxy-D-xylulose 5-phosphate: step 4/6.</text>
</comment>
<dbReference type="EMBL" id="CP039690">
    <property type="protein sequence ID" value="QCI68369.1"/>
    <property type="molecule type" value="Genomic_DNA"/>
</dbReference>
<feature type="site" description="Positions MEP for the nucleophilic attack" evidence="14">
    <location>
        <position position="217"/>
    </location>
</feature>
<dbReference type="FunFam" id="3.90.550.10:FF:000003">
    <property type="entry name" value="2-C-methyl-D-erythritol 4-phosphate cytidylyltransferase"/>
    <property type="match status" value="1"/>
</dbReference>
<evidence type="ECO:0000256" key="5">
    <source>
        <dbReference type="ARBA" id="ARBA00004787"/>
    </source>
</evidence>
<evidence type="ECO:0000256" key="13">
    <source>
        <dbReference type="ARBA" id="ARBA00023268"/>
    </source>
</evidence>
<dbReference type="HAMAP" id="MF_00107">
    <property type="entry name" value="IspF"/>
    <property type="match status" value="1"/>
</dbReference>
<comment type="catalytic activity">
    <reaction evidence="1 14">
        <text>4-CDP-2-C-methyl-D-erythritol 2-phosphate = 2-C-methyl-D-erythritol 2,4-cyclic diphosphate + CMP</text>
        <dbReference type="Rhea" id="RHEA:23864"/>
        <dbReference type="ChEBI" id="CHEBI:57919"/>
        <dbReference type="ChEBI" id="CHEBI:58483"/>
        <dbReference type="ChEBI" id="CHEBI:60377"/>
        <dbReference type="EC" id="4.6.1.12"/>
    </reaction>
</comment>
<feature type="region of interest" description="2-C-methyl-D-erythritol 4-phosphate cytidylyltransferase" evidence="14">
    <location>
        <begin position="1"/>
        <end position="240"/>
    </location>
</feature>
<keyword evidence="13 14" id="KW-0511">Multifunctional enzyme</keyword>
<comment type="cofactor">
    <cofactor evidence="3 14">
        <name>a divalent metal cation</name>
        <dbReference type="ChEBI" id="CHEBI:60240"/>
    </cofactor>
</comment>
<comment type="catalytic activity">
    <reaction evidence="2 14">
        <text>2-C-methyl-D-erythritol 4-phosphate + CTP + H(+) = 4-CDP-2-C-methyl-D-erythritol + diphosphate</text>
        <dbReference type="Rhea" id="RHEA:13429"/>
        <dbReference type="ChEBI" id="CHEBI:15378"/>
        <dbReference type="ChEBI" id="CHEBI:33019"/>
        <dbReference type="ChEBI" id="CHEBI:37563"/>
        <dbReference type="ChEBI" id="CHEBI:57823"/>
        <dbReference type="ChEBI" id="CHEBI:58262"/>
        <dbReference type="EC" id="2.7.7.60"/>
    </reaction>
</comment>
<dbReference type="InterPro" id="IPR034683">
    <property type="entry name" value="IspD/TarI"/>
</dbReference>
<dbReference type="GO" id="GO:0016114">
    <property type="term" value="P:terpenoid biosynthetic process"/>
    <property type="evidence" value="ECO:0007669"/>
    <property type="project" value="InterPro"/>
</dbReference>
<comment type="caution">
    <text evidence="14">Lacks conserved residue(s) required for the propagation of feature annotation.</text>
</comment>
<protein>
    <recommendedName>
        <fullName evidence="14">Bifunctional enzyme IspD/IspF</fullName>
    </recommendedName>
    <domain>
        <recommendedName>
            <fullName evidence="14">2-C-methyl-D-erythritol 4-phosphate cytidylyltransferase</fullName>
            <ecNumber evidence="14">2.7.7.60</ecNumber>
        </recommendedName>
        <alternativeName>
            <fullName evidence="14">4-diphosphocytidyl-2C-methyl-D-erythritol synthase</fullName>
        </alternativeName>
        <alternativeName>
            <fullName evidence="14">MEP cytidylyltransferase</fullName>
            <shortName evidence="14">MCT</shortName>
        </alternativeName>
    </domain>
    <domain>
        <recommendedName>
            <fullName evidence="14">2-C-methyl-D-erythritol 2,4-cyclodiphosphate synthase</fullName>
            <shortName evidence="14">MECDP-synthase</shortName>
            <shortName evidence="14">MECPP-synthase</shortName>
            <shortName evidence="14">MECPS</shortName>
            <ecNumber evidence="14">4.6.1.12</ecNumber>
        </recommendedName>
    </domain>
</protein>
<dbReference type="CDD" id="cd00554">
    <property type="entry name" value="MECDP_synthase"/>
    <property type="match status" value="1"/>
</dbReference>
<feature type="binding site" evidence="14">
    <location>
        <position position="247"/>
    </location>
    <ligand>
        <name>a divalent metal cation</name>
        <dbReference type="ChEBI" id="CHEBI:60240"/>
    </ligand>
</feature>
<feature type="region of interest" description="2-C-methyl-D-erythritol 2,4-cyclodiphosphate synthase" evidence="14">
    <location>
        <begin position="241"/>
        <end position="398"/>
    </location>
</feature>
<dbReference type="InterPro" id="IPR020555">
    <property type="entry name" value="MECDP_synthase_CS"/>
</dbReference>
<evidence type="ECO:0000256" key="12">
    <source>
        <dbReference type="ARBA" id="ARBA00023239"/>
    </source>
</evidence>
<dbReference type="EC" id="4.6.1.12" evidence="14"/>
<evidence type="ECO:0000256" key="2">
    <source>
        <dbReference type="ARBA" id="ARBA00001282"/>
    </source>
</evidence>
<keyword evidence="11 14" id="KW-0414">Isoprene biosynthesis</keyword>
<keyword evidence="12 14" id="KW-0456">Lyase</keyword>
<dbReference type="NCBIfam" id="TIGR00151">
    <property type="entry name" value="ispF"/>
    <property type="match status" value="1"/>
</dbReference>
<keyword evidence="9 14" id="KW-0548">Nucleotidyltransferase</keyword>
<feature type="site" description="Positions MEP for the nucleophilic attack" evidence="14">
    <location>
        <position position="160"/>
    </location>
</feature>
<dbReference type="NCBIfam" id="NF006899">
    <property type="entry name" value="PRK09382.1"/>
    <property type="match status" value="1"/>
</dbReference>
<organism evidence="16 17">
    <name type="scientific">Phreatobacter stygius</name>
    <dbReference type="NCBI Taxonomy" id="1940610"/>
    <lineage>
        <taxon>Bacteria</taxon>
        <taxon>Pseudomonadati</taxon>
        <taxon>Pseudomonadota</taxon>
        <taxon>Alphaproteobacteria</taxon>
        <taxon>Hyphomicrobiales</taxon>
        <taxon>Phreatobacteraceae</taxon>
        <taxon>Phreatobacter</taxon>
    </lineage>
</organism>
<feature type="binding site" evidence="14">
    <location>
        <begin position="371"/>
        <end position="374"/>
    </location>
    <ligand>
        <name>4-CDP-2-C-methyl-D-erythritol 2-phosphate</name>
        <dbReference type="ChEBI" id="CHEBI:57919"/>
    </ligand>
</feature>
<dbReference type="UniPathway" id="UPA00056">
    <property type="reaction ID" value="UER00093"/>
</dbReference>
<evidence type="ECO:0000256" key="9">
    <source>
        <dbReference type="ARBA" id="ARBA00022695"/>
    </source>
</evidence>
<proteinExistence type="inferred from homology"/>
<dbReference type="InterPro" id="IPR029044">
    <property type="entry name" value="Nucleotide-diphossugar_trans"/>
</dbReference>
<feature type="domain" description="2-C-methyl-D-erythritol 2,4-cyclodiphosphate synthase" evidence="15">
    <location>
        <begin position="240"/>
        <end position="393"/>
    </location>
</feature>
<dbReference type="NCBIfam" id="TIGR00453">
    <property type="entry name" value="ispD"/>
    <property type="match status" value="1"/>
</dbReference>
<feature type="site" description="Transition state stabilizer" evidence="14">
    <location>
        <position position="20"/>
    </location>
</feature>
<evidence type="ECO:0000256" key="4">
    <source>
        <dbReference type="ARBA" id="ARBA00004709"/>
    </source>
</evidence>
<evidence type="ECO:0000256" key="11">
    <source>
        <dbReference type="ARBA" id="ARBA00023229"/>
    </source>
</evidence>
<dbReference type="PANTHER" id="PTHR43181">
    <property type="entry name" value="2-C-METHYL-D-ERYTHRITOL 2,4-CYCLODIPHOSPHATE SYNTHASE, CHLOROPLASTIC"/>
    <property type="match status" value="1"/>
</dbReference>
<dbReference type="PROSITE" id="PS01295">
    <property type="entry name" value="ISPD"/>
    <property type="match status" value="1"/>
</dbReference>
<keyword evidence="8 14" id="KW-0808">Transferase</keyword>
<gene>
    <name evidence="14" type="primary">ispDF</name>
    <name evidence="16" type="ORF">E8M01_31570</name>
</gene>
<dbReference type="Proteomes" id="UP000298781">
    <property type="component" value="Chromosome"/>
</dbReference>
<keyword evidence="10 14" id="KW-0479">Metal-binding</keyword>
<dbReference type="CDD" id="cd02516">
    <property type="entry name" value="CDP-ME_synthetase"/>
    <property type="match status" value="1"/>
</dbReference>
<evidence type="ECO:0000256" key="1">
    <source>
        <dbReference type="ARBA" id="ARBA00000200"/>
    </source>
</evidence>
<feature type="binding site" evidence="14">
    <location>
        <position position="281"/>
    </location>
    <ligand>
        <name>a divalent metal cation</name>
        <dbReference type="ChEBI" id="CHEBI:60240"/>
    </ligand>
</feature>
<dbReference type="AlphaFoldDB" id="A0A4D7B3L4"/>
<name>A0A4D7B3L4_9HYPH</name>
<feature type="site" description="Transition state stabilizer" evidence="14">
    <location>
        <position position="273"/>
    </location>
</feature>
<evidence type="ECO:0000259" key="15">
    <source>
        <dbReference type="Pfam" id="PF02542"/>
    </source>
</evidence>
<dbReference type="Pfam" id="PF01128">
    <property type="entry name" value="IspD"/>
    <property type="match status" value="1"/>
</dbReference>
<dbReference type="Gene3D" id="3.30.1330.50">
    <property type="entry name" value="2-C-methyl-D-erythritol 2,4-cyclodiphosphate synthase"/>
    <property type="match status" value="1"/>
</dbReference>
<dbReference type="PROSITE" id="PS01350">
    <property type="entry name" value="ISPF"/>
    <property type="match status" value="1"/>
</dbReference>
<dbReference type="HAMAP" id="MF_01520">
    <property type="entry name" value="IspDF"/>
    <property type="match status" value="1"/>
</dbReference>
<dbReference type="InterPro" id="IPR026596">
    <property type="entry name" value="IspD/F"/>
</dbReference>
<dbReference type="GO" id="GO:0046872">
    <property type="term" value="F:metal ion binding"/>
    <property type="evidence" value="ECO:0007669"/>
    <property type="project" value="UniProtKB-KW"/>
</dbReference>
<dbReference type="GO" id="GO:0008685">
    <property type="term" value="F:2-C-methyl-D-erythritol 2,4-cyclodiphosphate synthase activity"/>
    <property type="evidence" value="ECO:0007669"/>
    <property type="project" value="UniProtKB-UniRule"/>
</dbReference>
<dbReference type="EC" id="2.7.7.60" evidence="14"/>
<dbReference type="RefSeq" id="WP_136963788.1">
    <property type="nucleotide sequence ID" value="NZ_CP039690.1"/>
</dbReference>
<feature type="binding site" evidence="14">
    <location>
        <begin position="295"/>
        <end position="297"/>
    </location>
    <ligand>
        <name>4-CDP-2-C-methyl-D-erythritol 2-phosphate</name>
        <dbReference type="ChEBI" id="CHEBI:57919"/>
    </ligand>
</feature>
<feature type="binding site" evidence="14">
    <location>
        <position position="249"/>
    </location>
    <ligand>
        <name>a divalent metal cation</name>
        <dbReference type="ChEBI" id="CHEBI:60240"/>
    </ligand>
</feature>
<evidence type="ECO:0000256" key="6">
    <source>
        <dbReference type="ARBA" id="ARBA00008480"/>
    </source>
</evidence>
<dbReference type="SUPFAM" id="SSF53448">
    <property type="entry name" value="Nucleotide-diphospho-sugar transferases"/>
    <property type="match status" value="1"/>
</dbReference>
<comment type="pathway">
    <text evidence="5 14">Isoprenoid biosynthesis; isopentenyl diphosphate biosynthesis via DXP pathway; isopentenyl diphosphate from 1-deoxy-D-xylulose 5-phosphate: step 2/6.</text>
</comment>
<evidence type="ECO:0000313" key="16">
    <source>
        <dbReference type="EMBL" id="QCI68369.1"/>
    </source>
</evidence>
<comment type="function">
    <text evidence="14">Bifunctional enzyme that catalyzes the formation of 4-diphosphocytidyl-2-C-methyl-D-erythritol from CTP and 2-C-methyl-D-erythritol 4-phosphate (MEP) (IspD), and catalyzes the conversion of 4-diphosphocytidyl-2-C-methyl-D-erythritol 2-phosphate (CDP-ME2P) to 2-C-methyl-D-erythritol 2,4-cyclodiphosphate (ME-CPP) with a corresponding release of cytidine 5-monophosphate (CMP) (IspF).</text>
</comment>
<evidence type="ECO:0000256" key="14">
    <source>
        <dbReference type="HAMAP-Rule" id="MF_01520"/>
    </source>
</evidence>
<accession>A0A4D7B3L4</accession>
<evidence type="ECO:0000256" key="3">
    <source>
        <dbReference type="ARBA" id="ARBA00001968"/>
    </source>
</evidence>
<evidence type="ECO:0000313" key="17">
    <source>
        <dbReference type="Proteomes" id="UP000298781"/>
    </source>
</evidence>
<sequence length="398" mass="41238">MMKPTRTIAALIVAAGRGSRAGDGLPKQYRRVGQSPLLAHSVAIFAGHPAISTVRVVIDPADQQLYRESVAQAATLGAPVPGGPTRQASVRAGLEALAADAPDLVLVHDAARPFVSFDLIDRALAALSVPGSLAAVPGTALVDTIKSVDAAETVTGTPARLALRAIQTPQAFDFAALLAAHRRVAGEPGFAATDDAAVMEWAGHPVRVFPGDPANVKLTYPADFAAAERLMTRTIAMNDVRIGQGYDVHAFGPGDHVWLGGVRIAHDRGVIAHSDGDVVLHALTDALLGAIADGDIGSHFPPSDPQWRGASSDRFLAHAGALIAARGGRIGNIDITVVCEAPKVGPHRDAMRARIGAILGLEAERVAIKATTSEQMGFVGRREGLAALAVATVRLPGD</sequence>
<dbReference type="InterPro" id="IPR001228">
    <property type="entry name" value="IspD"/>
</dbReference>
<feature type="site" description="Transition state stabilizer" evidence="14">
    <location>
        <position position="372"/>
    </location>
</feature>
<dbReference type="Gene3D" id="3.90.550.10">
    <property type="entry name" value="Spore Coat Polysaccharide Biosynthesis Protein SpsA, Chain A"/>
    <property type="match status" value="1"/>
</dbReference>
<dbReference type="InterPro" id="IPR018294">
    <property type="entry name" value="ISPD_synthase_CS"/>
</dbReference>
<evidence type="ECO:0000256" key="10">
    <source>
        <dbReference type="ARBA" id="ARBA00022723"/>
    </source>
</evidence>
<dbReference type="SUPFAM" id="SSF69765">
    <property type="entry name" value="IpsF-like"/>
    <property type="match status" value="1"/>
</dbReference>
<dbReference type="InterPro" id="IPR003526">
    <property type="entry name" value="MECDP_synthase"/>
</dbReference>
<dbReference type="Pfam" id="PF02542">
    <property type="entry name" value="YgbB"/>
    <property type="match status" value="1"/>
</dbReference>
<evidence type="ECO:0000256" key="7">
    <source>
        <dbReference type="ARBA" id="ARBA00009789"/>
    </source>
</evidence>